<evidence type="ECO:0000313" key="1">
    <source>
        <dbReference type="EMBL" id="QHT38016.1"/>
    </source>
</evidence>
<reference evidence="1" key="1">
    <citation type="journal article" date="2020" name="Nature">
        <title>Giant virus diversity and host interactions through global metagenomics.</title>
        <authorList>
            <person name="Schulz F."/>
            <person name="Roux S."/>
            <person name="Paez-Espino D."/>
            <person name="Jungbluth S."/>
            <person name="Walsh D.A."/>
            <person name="Denef V.J."/>
            <person name="McMahon K.D."/>
            <person name="Konstantinidis K.T."/>
            <person name="Eloe-Fadrosh E.A."/>
            <person name="Kyrpides N.C."/>
            <person name="Woyke T."/>
        </authorList>
    </citation>
    <scope>NUCLEOTIDE SEQUENCE</scope>
    <source>
        <strain evidence="1">GVMAG-S-ERX556049-19</strain>
    </source>
</reference>
<accession>A0A6C0F857</accession>
<dbReference type="AlphaFoldDB" id="A0A6C0F857"/>
<protein>
    <submittedName>
        <fullName evidence="1">Uncharacterized protein</fullName>
    </submittedName>
</protein>
<organism evidence="1">
    <name type="scientific">viral metagenome</name>
    <dbReference type="NCBI Taxonomy" id="1070528"/>
    <lineage>
        <taxon>unclassified sequences</taxon>
        <taxon>metagenomes</taxon>
        <taxon>organismal metagenomes</taxon>
    </lineage>
</organism>
<dbReference type="EMBL" id="MN738823">
    <property type="protein sequence ID" value="QHT38016.1"/>
    <property type="molecule type" value="Genomic_DNA"/>
</dbReference>
<proteinExistence type="predicted"/>
<name>A0A6C0F857_9ZZZZ</name>
<sequence>MSIATLKRKTQTKYNNMSVNTGTGFSLNGTTRNQGYIGQTSLSRTLVRTLRNGTAVRGHGGCCTDASKAPVLQAEFTNLEDNSVVKKSSLNTMGMLKRRYNNKNYNFVKPDSNHNLNTSQYHTDKKKKDCIRCTESTIDPDATISCCKECNPNENNVTKPIETYMHISGNQYVENLNKKCIENDVIFVPTANKRAPFAGFN</sequence>